<evidence type="ECO:0000256" key="2">
    <source>
        <dbReference type="ARBA" id="ARBA00022694"/>
    </source>
</evidence>
<evidence type="ECO:0000259" key="5">
    <source>
        <dbReference type="Pfam" id="PF01951"/>
    </source>
</evidence>
<evidence type="ECO:0000313" key="7">
    <source>
        <dbReference type="Proteomes" id="UP000276223"/>
    </source>
</evidence>
<feature type="domain" description="Archease" evidence="5">
    <location>
        <begin position="14"/>
        <end position="148"/>
    </location>
</feature>
<dbReference type="EMBL" id="RJVA01000015">
    <property type="protein sequence ID" value="ROQ90192.1"/>
    <property type="molecule type" value="Genomic_DNA"/>
</dbReference>
<dbReference type="InterPro" id="IPR023572">
    <property type="entry name" value="Archease_dom"/>
</dbReference>
<sequence length="148" mass="17242">MSWYEGEAMDQGWYEIIHHTADVGLRVHGPHLRHVFEKAALGFYDLMAGLTAIEERQVRHVHVEAEALDELLVRWLSELLYLFDVENFLGKKVAVVLEPSWHVKATVHGEVFDPQRHELKLLYKAVTYHMASVEFRNGFWTAQVIFDI</sequence>
<reference evidence="6 7" key="1">
    <citation type="submission" date="2018-11" db="EMBL/GenBank/DDBJ databases">
        <title>Genomic Encyclopedia of Type Strains, Phase IV (KMG-IV): sequencing the most valuable type-strain genomes for metagenomic binning, comparative biology and taxonomic classification.</title>
        <authorList>
            <person name="Goeker M."/>
        </authorList>
    </citation>
    <scope>NUCLEOTIDE SEQUENCE [LARGE SCALE GENOMIC DNA]</scope>
    <source>
        <strain evidence="6 7">DSM 22027</strain>
    </source>
</reference>
<gene>
    <name evidence="6" type="ORF">EDC27_2806</name>
</gene>
<organism evidence="6 7">
    <name type="scientific">Desulfosoma caldarium</name>
    <dbReference type="NCBI Taxonomy" id="610254"/>
    <lineage>
        <taxon>Bacteria</taxon>
        <taxon>Pseudomonadati</taxon>
        <taxon>Thermodesulfobacteriota</taxon>
        <taxon>Syntrophobacteria</taxon>
        <taxon>Syntrophobacterales</taxon>
        <taxon>Syntrophobacteraceae</taxon>
        <taxon>Desulfosoma</taxon>
    </lineage>
</organism>
<dbReference type="PANTHER" id="PTHR12682:SF11">
    <property type="entry name" value="PROTEIN ARCHEASE"/>
    <property type="match status" value="1"/>
</dbReference>
<evidence type="ECO:0000256" key="4">
    <source>
        <dbReference type="ARBA" id="ARBA00022837"/>
    </source>
</evidence>
<evidence type="ECO:0000256" key="3">
    <source>
        <dbReference type="ARBA" id="ARBA00022723"/>
    </source>
</evidence>
<dbReference type="RefSeq" id="WP_170161834.1">
    <property type="nucleotide sequence ID" value="NZ_RJVA01000015.1"/>
</dbReference>
<keyword evidence="4" id="KW-0106">Calcium</keyword>
<dbReference type="SUPFAM" id="SSF69819">
    <property type="entry name" value="MTH1598-like"/>
    <property type="match status" value="1"/>
</dbReference>
<dbReference type="InterPro" id="IPR002804">
    <property type="entry name" value="Archease"/>
</dbReference>
<comment type="similarity">
    <text evidence="1">Belongs to the archease family.</text>
</comment>
<dbReference type="GO" id="GO:0046872">
    <property type="term" value="F:metal ion binding"/>
    <property type="evidence" value="ECO:0007669"/>
    <property type="project" value="UniProtKB-KW"/>
</dbReference>
<accession>A0A3N1UFT7</accession>
<dbReference type="PANTHER" id="PTHR12682">
    <property type="entry name" value="ARCHEASE"/>
    <property type="match status" value="1"/>
</dbReference>
<dbReference type="GO" id="GO:0008033">
    <property type="term" value="P:tRNA processing"/>
    <property type="evidence" value="ECO:0007669"/>
    <property type="project" value="UniProtKB-KW"/>
</dbReference>
<keyword evidence="3" id="KW-0479">Metal-binding</keyword>
<dbReference type="InterPro" id="IPR036820">
    <property type="entry name" value="Archease_dom_sf"/>
</dbReference>
<evidence type="ECO:0000256" key="1">
    <source>
        <dbReference type="ARBA" id="ARBA00007963"/>
    </source>
</evidence>
<name>A0A3N1UFT7_9BACT</name>
<keyword evidence="2" id="KW-0819">tRNA processing</keyword>
<comment type="caution">
    <text evidence="6">The sequence shown here is derived from an EMBL/GenBank/DDBJ whole genome shotgun (WGS) entry which is preliminary data.</text>
</comment>
<dbReference type="Proteomes" id="UP000276223">
    <property type="component" value="Unassembled WGS sequence"/>
</dbReference>
<evidence type="ECO:0000313" key="6">
    <source>
        <dbReference type="EMBL" id="ROQ90192.1"/>
    </source>
</evidence>
<protein>
    <submittedName>
        <fullName evidence="6">SHS2 domain-containing protein</fullName>
    </submittedName>
</protein>
<dbReference type="Pfam" id="PF01951">
    <property type="entry name" value="Archease"/>
    <property type="match status" value="1"/>
</dbReference>
<keyword evidence="7" id="KW-1185">Reference proteome</keyword>
<dbReference type="AlphaFoldDB" id="A0A3N1UFT7"/>
<proteinExistence type="inferred from homology"/>
<dbReference type="Gene3D" id="3.55.10.10">
    <property type="entry name" value="Archease domain"/>
    <property type="match status" value="1"/>
</dbReference>